<name>A0A183DMT5_9BILA</name>
<organism evidence="4">
    <name type="scientific">Gongylonema pulchrum</name>
    <dbReference type="NCBI Taxonomy" id="637853"/>
    <lineage>
        <taxon>Eukaryota</taxon>
        <taxon>Metazoa</taxon>
        <taxon>Ecdysozoa</taxon>
        <taxon>Nematoda</taxon>
        <taxon>Chromadorea</taxon>
        <taxon>Rhabditida</taxon>
        <taxon>Spirurina</taxon>
        <taxon>Spiruromorpha</taxon>
        <taxon>Spiruroidea</taxon>
        <taxon>Gongylonematidae</taxon>
        <taxon>Gongylonema</taxon>
    </lineage>
</organism>
<evidence type="ECO:0000256" key="1">
    <source>
        <dbReference type="SAM" id="MobiDB-lite"/>
    </source>
</evidence>
<gene>
    <name evidence="2" type="ORF">GPUH_LOCUS10026</name>
</gene>
<dbReference type="AlphaFoldDB" id="A0A183DMT5"/>
<protein>
    <submittedName>
        <fullName evidence="4">IDEAL domain-containing protein</fullName>
    </submittedName>
</protein>
<dbReference type="WBParaSite" id="GPUH_0001003701-mRNA-1">
    <property type="protein sequence ID" value="GPUH_0001003701-mRNA-1"/>
    <property type="gene ID" value="GPUH_0001003701"/>
</dbReference>
<keyword evidence="3" id="KW-1185">Reference proteome</keyword>
<evidence type="ECO:0000313" key="4">
    <source>
        <dbReference type="WBParaSite" id="GPUH_0001003701-mRNA-1"/>
    </source>
</evidence>
<dbReference type="Proteomes" id="UP000271098">
    <property type="component" value="Unassembled WGS sequence"/>
</dbReference>
<feature type="region of interest" description="Disordered" evidence="1">
    <location>
        <begin position="14"/>
        <end position="34"/>
    </location>
</feature>
<evidence type="ECO:0000313" key="2">
    <source>
        <dbReference type="EMBL" id="VDK80929.1"/>
    </source>
</evidence>
<dbReference type="OrthoDB" id="5867073at2759"/>
<reference evidence="2 3" key="2">
    <citation type="submission" date="2018-11" db="EMBL/GenBank/DDBJ databases">
        <authorList>
            <consortium name="Pathogen Informatics"/>
        </authorList>
    </citation>
    <scope>NUCLEOTIDE SEQUENCE [LARGE SCALE GENOMIC DNA]</scope>
</reference>
<accession>A0A183DMT5</accession>
<sequence length="99" mass="11499">MTPSAGGVKVMVRRKKRSAISDLTESPKTKTPGDNMAIRFTLDLDRTTRGFEFINLLKKSLDEEEEFKDIRHHLDNEAEDRLCEFLVHKTRTMLEEVSF</sequence>
<evidence type="ECO:0000313" key="3">
    <source>
        <dbReference type="Proteomes" id="UP000271098"/>
    </source>
</evidence>
<proteinExistence type="predicted"/>
<dbReference type="EMBL" id="UYRT01035836">
    <property type="protein sequence ID" value="VDK80929.1"/>
    <property type="molecule type" value="Genomic_DNA"/>
</dbReference>
<reference evidence="4" key="1">
    <citation type="submission" date="2016-06" db="UniProtKB">
        <authorList>
            <consortium name="WormBaseParasite"/>
        </authorList>
    </citation>
    <scope>IDENTIFICATION</scope>
</reference>